<accession>A0A9N9AFL4</accession>
<proteinExistence type="predicted"/>
<dbReference type="Proteomes" id="UP000789570">
    <property type="component" value="Unassembled WGS sequence"/>
</dbReference>
<gene>
    <name evidence="1" type="ORF">FCALED_LOCUS5052</name>
</gene>
<name>A0A9N9AFL4_9GLOM</name>
<keyword evidence="2" id="KW-1185">Reference proteome</keyword>
<sequence length="140" mass="16070">MEFHDSKESEDFSDYDSDVSWESFDKQAFNKLLKLEPFVFNQEEYIKAQAELEQEIIISDKNDDYQDDIENTKIPASPSSSSLLPSLPSLISTDILPLLIPTGILPSSIPTKTLPLIPIEKQSKLICEHLHRQPEPERRR</sequence>
<dbReference type="EMBL" id="CAJVPQ010001036">
    <property type="protein sequence ID" value="CAG8528365.1"/>
    <property type="molecule type" value="Genomic_DNA"/>
</dbReference>
<evidence type="ECO:0000313" key="2">
    <source>
        <dbReference type="Proteomes" id="UP000789570"/>
    </source>
</evidence>
<reference evidence="1" key="1">
    <citation type="submission" date="2021-06" db="EMBL/GenBank/DDBJ databases">
        <authorList>
            <person name="Kallberg Y."/>
            <person name="Tangrot J."/>
            <person name="Rosling A."/>
        </authorList>
    </citation>
    <scope>NUCLEOTIDE SEQUENCE</scope>
    <source>
        <strain evidence="1">UK204</strain>
    </source>
</reference>
<comment type="caution">
    <text evidence="1">The sequence shown here is derived from an EMBL/GenBank/DDBJ whole genome shotgun (WGS) entry which is preliminary data.</text>
</comment>
<dbReference type="AlphaFoldDB" id="A0A9N9AFL4"/>
<evidence type="ECO:0000313" key="1">
    <source>
        <dbReference type="EMBL" id="CAG8528365.1"/>
    </source>
</evidence>
<organism evidence="1 2">
    <name type="scientific">Funneliformis caledonium</name>
    <dbReference type="NCBI Taxonomy" id="1117310"/>
    <lineage>
        <taxon>Eukaryota</taxon>
        <taxon>Fungi</taxon>
        <taxon>Fungi incertae sedis</taxon>
        <taxon>Mucoromycota</taxon>
        <taxon>Glomeromycotina</taxon>
        <taxon>Glomeromycetes</taxon>
        <taxon>Glomerales</taxon>
        <taxon>Glomeraceae</taxon>
        <taxon>Funneliformis</taxon>
    </lineage>
</organism>
<protein>
    <submittedName>
        <fullName evidence="1">907_t:CDS:1</fullName>
    </submittedName>
</protein>